<evidence type="ECO:0000313" key="2">
    <source>
        <dbReference type="Proteomes" id="UP000712600"/>
    </source>
</evidence>
<reference evidence="1" key="1">
    <citation type="submission" date="2019-12" db="EMBL/GenBank/DDBJ databases">
        <title>Genome sequencing and annotation of Brassica cretica.</title>
        <authorList>
            <person name="Studholme D.J."/>
            <person name="Sarris P."/>
        </authorList>
    </citation>
    <scope>NUCLEOTIDE SEQUENCE</scope>
    <source>
        <strain evidence="1">PFS-109/04</strain>
        <tissue evidence="1">Leaf</tissue>
    </source>
</reference>
<dbReference type="AlphaFoldDB" id="A0A8S9RZG5"/>
<name>A0A8S9RZG5_BRACR</name>
<comment type="caution">
    <text evidence="1">The sequence shown here is derived from an EMBL/GenBank/DDBJ whole genome shotgun (WGS) entry which is preliminary data.</text>
</comment>
<dbReference type="Proteomes" id="UP000712600">
    <property type="component" value="Unassembled WGS sequence"/>
</dbReference>
<evidence type="ECO:0000313" key="1">
    <source>
        <dbReference type="EMBL" id="KAF3585502.1"/>
    </source>
</evidence>
<dbReference type="EMBL" id="QGKX02000088">
    <property type="protein sequence ID" value="KAF3585502.1"/>
    <property type="molecule type" value="Genomic_DNA"/>
</dbReference>
<accession>A0A8S9RZG5</accession>
<sequence length="171" mass="20710">MPRDEIRREETTWEEIRREETTWEEIRRRRRLGRRFVDGTTVMKEMRRREKTTWEEIRREETTWEEYFSIRKHADKPNEGREDESMEANDMNFYEDFAFDFIPKDEDEDSIAMLIGNLNDHYPNPNNLMDLPIDLHQHHQATSSLPPVDYMSNPQYGGSSNDHMSFNDFVS</sequence>
<gene>
    <name evidence="1" type="ORF">F2Q69_00028163</name>
</gene>
<organism evidence="1 2">
    <name type="scientific">Brassica cretica</name>
    <name type="common">Mustard</name>
    <dbReference type="NCBI Taxonomy" id="69181"/>
    <lineage>
        <taxon>Eukaryota</taxon>
        <taxon>Viridiplantae</taxon>
        <taxon>Streptophyta</taxon>
        <taxon>Embryophyta</taxon>
        <taxon>Tracheophyta</taxon>
        <taxon>Spermatophyta</taxon>
        <taxon>Magnoliopsida</taxon>
        <taxon>eudicotyledons</taxon>
        <taxon>Gunneridae</taxon>
        <taxon>Pentapetalae</taxon>
        <taxon>rosids</taxon>
        <taxon>malvids</taxon>
        <taxon>Brassicales</taxon>
        <taxon>Brassicaceae</taxon>
        <taxon>Brassiceae</taxon>
        <taxon>Brassica</taxon>
    </lineage>
</organism>
<protein>
    <submittedName>
        <fullName evidence="1">Uncharacterized protein</fullName>
    </submittedName>
</protein>
<proteinExistence type="predicted"/>